<gene>
    <name evidence="1" type="ORF">BDY19DRAFT_990332</name>
</gene>
<accession>A0ACB8UE89</accession>
<sequence length="1225" mass="135665">MPRDEGTSPRDGDSLSRGASSHKLDVPLDFTHLRVLGENAFKQYLAHGDQSALATSIQSLRYAAALAPDGDPEKPTILTNFGVALDIRFERIGSLPDLEEAITAFTFAVSLTPDQFPVKPSRLNRLGNCLRQRFENAGNPKDVEEAIKHLARAIALTPDNHPDKPGRINNLGTSLQRRFEHSGNIEDLEMAIKLETRALSITPDSHPDKSTQLSNLGVALRARFERAGKLEDLEEAITLWTRSVELTPKRHSDKATRLNNLGTSLHERFERLGNLEDLEKAIKLQTRAVKITQDGSPEKPTFLTNLGNSFRERFAQVGKLEDLEQAITFQTRAVEFIPERHPDKPSLLINLGGSLRERFERVGRLDDLQKAIMLQSGAVELTADSHSDKPIWLDSLGNSLREQFERSGNLEDLEKAIMLQTHGVELIASDHPNKPAYLSSLGNSLRTRYERVGSLDDLDKAIALQASAAERTPDDDPRKLSWLTNLSVSLHRRFEHLRRLEDLEQVIKILASTASLTPDDHPGKPARLSNLGNSVHERFQELGSSEDLEQAVALQTRAVNLTPADHPDKPTRLCNLCKTLLNRFDRVGNASDLEEAVAFGTRSVELLPKDHPDRAMALGALARTYSIRLYSAHAEARDLEHALLASMTAMQETSGFPLIRMRAGLQYIKLLSHPSLTIPPTVSLLQAHEQVLNLIPEIVWLGNNVYRRYEQLVHHGSLANTAAADAIAAGEHVRALEWLENGRTVVWSQMLKLRTPLDNLRKRYPQLASDLQSVSQTLELASAPKGFADLASEVVAPASSPGNAHPQKSLKDQANSSHTHALEYAKLIAHIRSLKGFEDFLRPKTLAQLAPACASGPVVVINMHESRCDALVLYHPGNVAHIPLPDFSYERAQNLRKQLWTVLSHKRLRSQFRDSSYDENQNRGPLPPGRKRKEHDPMSLVLADLWRLVVKPIIDLIKTLPTTSATNELPHITWCPTGPLVFLPLHAAGIYPIDGPSQMIMDHAVSSYTPTLEALLRPRTPVKTGQVPRILVVAQPDTPGCNPIKATEGEATLVQSHFSKTTDILKRSEGTVNAVLEGMGTHDWVHLACHGIQRYDDPTSSSFALHDGKLTLSMLMAKSLPNAQLAVLSACQTATGDERLSEEAVHLAAGMLNVGYKSVIGTMWSIYDSSAPIVTNKFYEAMSKQVSEGGELLPAQALHEATKVLRQQYGEQDFVRWVPFVHFGL</sequence>
<protein>
    <submittedName>
        <fullName evidence="1">CHAT domain-containing protein</fullName>
    </submittedName>
</protein>
<comment type="caution">
    <text evidence="1">The sequence shown here is derived from an EMBL/GenBank/DDBJ whole genome shotgun (WGS) entry which is preliminary data.</text>
</comment>
<reference evidence="1" key="1">
    <citation type="journal article" date="2021" name="Environ. Microbiol.">
        <title>Gene family expansions and transcriptome signatures uncover fungal adaptations to wood decay.</title>
        <authorList>
            <person name="Hage H."/>
            <person name="Miyauchi S."/>
            <person name="Viragh M."/>
            <person name="Drula E."/>
            <person name="Min B."/>
            <person name="Chaduli D."/>
            <person name="Navarro D."/>
            <person name="Favel A."/>
            <person name="Norest M."/>
            <person name="Lesage-Meessen L."/>
            <person name="Balint B."/>
            <person name="Merenyi Z."/>
            <person name="de Eugenio L."/>
            <person name="Morin E."/>
            <person name="Martinez A.T."/>
            <person name="Baldrian P."/>
            <person name="Stursova M."/>
            <person name="Martinez M.J."/>
            <person name="Novotny C."/>
            <person name="Magnuson J.K."/>
            <person name="Spatafora J.W."/>
            <person name="Maurice S."/>
            <person name="Pangilinan J."/>
            <person name="Andreopoulos W."/>
            <person name="LaButti K."/>
            <person name="Hundley H."/>
            <person name="Na H."/>
            <person name="Kuo A."/>
            <person name="Barry K."/>
            <person name="Lipzen A."/>
            <person name="Henrissat B."/>
            <person name="Riley R."/>
            <person name="Ahrendt S."/>
            <person name="Nagy L.G."/>
            <person name="Grigoriev I.V."/>
            <person name="Martin F."/>
            <person name="Rosso M.N."/>
        </authorList>
    </citation>
    <scope>NUCLEOTIDE SEQUENCE</scope>
    <source>
        <strain evidence="1">CBS 384.51</strain>
    </source>
</reference>
<name>A0ACB8UE89_9APHY</name>
<organism evidence="1 2">
    <name type="scientific">Irpex rosettiformis</name>
    <dbReference type="NCBI Taxonomy" id="378272"/>
    <lineage>
        <taxon>Eukaryota</taxon>
        <taxon>Fungi</taxon>
        <taxon>Dikarya</taxon>
        <taxon>Basidiomycota</taxon>
        <taxon>Agaricomycotina</taxon>
        <taxon>Agaricomycetes</taxon>
        <taxon>Polyporales</taxon>
        <taxon>Irpicaceae</taxon>
        <taxon>Irpex</taxon>
    </lineage>
</organism>
<keyword evidence="2" id="KW-1185">Reference proteome</keyword>
<dbReference type="EMBL" id="MU274903">
    <property type="protein sequence ID" value="KAI0092623.1"/>
    <property type="molecule type" value="Genomic_DNA"/>
</dbReference>
<evidence type="ECO:0000313" key="1">
    <source>
        <dbReference type="EMBL" id="KAI0092623.1"/>
    </source>
</evidence>
<dbReference type="Proteomes" id="UP001055072">
    <property type="component" value="Unassembled WGS sequence"/>
</dbReference>
<proteinExistence type="predicted"/>
<evidence type="ECO:0000313" key="2">
    <source>
        <dbReference type="Proteomes" id="UP001055072"/>
    </source>
</evidence>